<keyword evidence="2 6" id="KW-0768">Sushi</keyword>
<evidence type="ECO:0000259" key="8">
    <source>
        <dbReference type="PROSITE" id="PS50026"/>
    </source>
</evidence>
<feature type="domain" description="Sushi" evidence="9">
    <location>
        <begin position="332"/>
        <end position="394"/>
    </location>
</feature>
<dbReference type="PROSITE" id="PS01187">
    <property type="entry name" value="EGF_CA"/>
    <property type="match status" value="1"/>
</dbReference>
<evidence type="ECO:0000313" key="11">
    <source>
        <dbReference type="Proteomes" id="UP001642483"/>
    </source>
</evidence>
<dbReference type="InterPro" id="IPR035976">
    <property type="entry name" value="Sushi/SCR/CCP_sf"/>
</dbReference>
<dbReference type="CDD" id="cd00054">
    <property type="entry name" value="EGF_CA"/>
    <property type="match status" value="1"/>
</dbReference>
<dbReference type="InterPro" id="IPR000436">
    <property type="entry name" value="Sushi_SCR_CCP_dom"/>
</dbReference>
<feature type="disulfide bond" evidence="5">
    <location>
        <begin position="195"/>
        <end position="204"/>
    </location>
</feature>
<dbReference type="InterPro" id="IPR001881">
    <property type="entry name" value="EGF-like_Ca-bd_dom"/>
</dbReference>
<dbReference type="Proteomes" id="UP001642483">
    <property type="component" value="Unassembled WGS sequence"/>
</dbReference>
<feature type="domain" description="EGF-like" evidence="8">
    <location>
        <begin position="170"/>
        <end position="205"/>
    </location>
</feature>
<feature type="signal peptide" evidence="7">
    <location>
        <begin position="1"/>
        <end position="23"/>
    </location>
</feature>
<evidence type="ECO:0000259" key="9">
    <source>
        <dbReference type="PROSITE" id="PS50923"/>
    </source>
</evidence>
<dbReference type="InterPro" id="IPR018097">
    <property type="entry name" value="EGF_Ca-bd_CS"/>
</dbReference>
<evidence type="ECO:0000313" key="10">
    <source>
        <dbReference type="EMBL" id="CAK8697584.1"/>
    </source>
</evidence>
<evidence type="ECO:0000256" key="2">
    <source>
        <dbReference type="ARBA" id="ARBA00022659"/>
    </source>
</evidence>
<evidence type="ECO:0000256" key="7">
    <source>
        <dbReference type="SAM" id="SignalP"/>
    </source>
</evidence>
<dbReference type="SMART" id="SM00032">
    <property type="entry name" value="CCP"/>
    <property type="match status" value="8"/>
</dbReference>
<dbReference type="InterPro" id="IPR000742">
    <property type="entry name" value="EGF"/>
</dbReference>
<dbReference type="PROSITE" id="PS50923">
    <property type="entry name" value="SUSHI"/>
    <property type="match status" value="4"/>
</dbReference>
<keyword evidence="11" id="KW-1185">Reference proteome</keyword>
<dbReference type="CDD" id="cd00033">
    <property type="entry name" value="CCP"/>
    <property type="match status" value="4"/>
</dbReference>
<dbReference type="EMBL" id="CAWYQH010000163">
    <property type="protein sequence ID" value="CAK8697584.1"/>
    <property type="molecule type" value="Genomic_DNA"/>
</dbReference>
<dbReference type="InterPro" id="IPR051503">
    <property type="entry name" value="ComplSys_Reg/VirEntry_Med"/>
</dbReference>
<comment type="caution">
    <text evidence="5">Lacks conserved residue(s) required for the propagation of feature annotation.</text>
</comment>
<sequence>MDKFQLCVIIGLVAFAVVRDVVSQTDDGCKFSSLTPRKRCPYRVRRRDESECVDAGCCFDASAKYGLFCFRKERSLSFGFGVTIEPPGLQNQNSGYLNFGGEPGYPGSSLIKRCSDSPCLGFPNMQSDTCVRLGCCYDFQRRGCFYNSFNFIRLRPNCRPGFEDAPSCRDINECDPNPCVNGGTCVNLINDFLCCIDEPEGQTCDQVCPFPTLTSTDGGLTPTSGGPYGLGDTITFLCAEAGYTLTGFDTITCMNNGAFDNSAPVCLNTQCLFPTLTSTNGGLTPTSGGPYGVDETILFSCTDPAFALTGSDTLTCMNNGAFDNSAPVCLSTPCSSPPAPINVLTDPVQTTYNPLDEVTYSCADGSPIPAGEPTSNRCLPTGLWESASGPDCPTTQCAVPGDIAGGTFTPSGVTSIDSGATLSFACDIGFTISTGGVTSSICQAGTFVFDPLFDGTECFRNCAQDDATLNPIANLIVNPSQASTGNGYSFGTMLSYSCSDATQVFTGSATLTCQTDGSYDNPVPSCITDCGAPPTSGNTRVITSWNGQTTEGTVIEYTCDTGGVGSTTITCTSSGWDPTDPAECFPAGSGTCGNPPLLPNGEFIGTIPATPVAIITYQCLAGFTIAPGSTASTVCQTGGDYDLSESDDNFPECTSTSACTVPHIPGAVFDPEQTSFAAGESLSLTCEEGTPTGTTMATCQDGTFQFNPSFDSTECITDRDLNLIIVLDDTSALDDCSSILSAPPFSQGNTETPNFNQQFDFIKMLISSWVTIDQAANSRVAVVRHSAACTGTLSVISDFTDDTATRDTKLDAEQYTCGSGNQIALAFCLNNDRSSIPGFDSTKATVVIDLVADVGTTDTDALTTSLITNVGEVRSPPPEATDPAESIFLYLVTTIPTTSSDLATNVAFLESYAGASYRYVGSTYEGPLIVLPRIRDGLESDCVTATTC</sequence>
<organism evidence="10 11">
    <name type="scientific">Clavelina lepadiformis</name>
    <name type="common">Light-bulb sea squirt</name>
    <name type="synonym">Ascidia lepadiformis</name>
    <dbReference type="NCBI Taxonomy" id="159417"/>
    <lineage>
        <taxon>Eukaryota</taxon>
        <taxon>Metazoa</taxon>
        <taxon>Chordata</taxon>
        <taxon>Tunicata</taxon>
        <taxon>Ascidiacea</taxon>
        <taxon>Aplousobranchia</taxon>
        <taxon>Clavelinidae</taxon>
        <taxon>Clavelina</taxon>
    </lineage>
</organism>
<gene>
    <name evidence="10" type="ORF">CVLEPA_LOCUS31093</name>
</gene>
<feature type="domain" description="Sushi" evidence="9">
    <location>
        <begin position="460"/>
        <end position="528"/>
    </location>
</feature>
<feature type="domain" description="Sushi" evidence="9">
    <location>
        <begin position="269"/>
        <end position="331"/>
    </location>
</feature>
<evidence type="ECO:0000256" key="4">
    <source>
        <dbReference type="ARBA" id="ARBA00023157"/>
    </source>
</evidence>
<accession>A0ABP0H0R9</accession>
<dbReference type="SMART" id="SM00179">
    <property type="entry name" value="EGF_CA"/>
    <property type="match status" value="1"/>
</dbReference>
<keyword evidence="3 7" id="KW-0732">Signal</keyword>
<keyword evidence="4 5" id="KW-1015">Disulfide bond</keyword>
<evidence type="ECO:0000256" key="6">
    <source>
        <dbReference type="PROSITE-ProRule" id="PRU00302"/>
    </source>
</evidence>
<dbReference type="Gene3D" id="2.10.25.10">
    <property type="entry name" value="Laminin"/>
    <property type="match status" value="1"/>
</dbReference>
<dbReference type="SUPFAM" id="SSF57196">
    <property type="entry name" value="EGF/Laminin"/>
    <property type="match status" value="1"/>
</dbReference>
<evidence type="ECO:0000256" key="1">
    <source>
        <dbReference type="ARBA" id="ARBA00004328"/>
    </source>
</evidence>
<evidence type="ECO:0000256" key="3">
    <source>
        <dbReference type="ARBA" id="ARBA00022729"/>
    </source>
</evidence>
<keyword evidence="5" id="KW-0245">EGF-like domain</keyword>
<feature type="domain" description="Sushi" evidence="9">
    <location>
        <begin position="206"/>
        <end position="268"/>
    </location>
</feature>
<dbReference type="PROSITE" id="PS50026">
    <property type="entry name" value="EGF_3"/>
    <property type="match status" value="1"/>
</dbReference>
<dbReference type="Gene3D" id="2.10.70.10">
    <property type="entry name" value="Complement Module, domain 1"/>
    <property type="match status" value="6"/>
</dbReference>
<proteinExistence type="predicted"/>
<reference evidence="10 11" key="1">
    <citation type="submission" date="2024-02" db="EMBL/GenBank/DDBJ databases">
        <authorList>
            <person name="Daric V."/>
            <person name="Darras S."/>
        </authorList>
    </citation>
    <scope>NUCLEOTIDE SEQUENCE [LARGE SCALE GENOMIC DNA]</scope>
</reference>
<evidence type="ECO:0000256" key="5">
    <source>
        <dbReference type="PROSITE-ProRule" id="PRU00076"/>
    </source>
</evidence>
<protein>
    <submittedName>
        <fullName evidence="10">Uncharacterized protein</fullName>
    </submittedName>
</protein>
<dbReference type="PANTHER" id="PTHR45785">
    <property type="entry name" value="COMPLEMENT FACTOR H-RELATED"/>
    <property type="match status" value="1"/>
</dbReference>
<dbReference type="SUPFAM" id="SSF57535">
    <property type="entry name" value="Complement control module/SCR domain"/>
    <property type="match status" value="7"/>
</dbReference>
<comment type="subcellular location">
    <subcellularLocation>
        <location evidence="1">Virion</location>
    </subcellularLocation>
</comment>
<name>A0ABP0H0R9_CLALP</name>
<dbReference type="PANTHER" id="PTHR45785:SF2">
    <property type="entry name" value="COMPLEMENT FACTOR H-RELATED"/>
    <property type="match status" value="1"/>
</dbReference>
<dbReference type="Pfam" id="PF00084">
    <property type="entry name" value="Sushi"/>
    <property type="match status" value="5"/>
</dbReference>
<comment type="caution">
    <text evidence="10">The sequence shown here is derived from an EMBL/GenBank/DDBJ whole genome shotgun (WGS) entry which is preliminary data.</text>
</comment>
<feature type="chain" id="PRO_5047043096" evidence="7">
    <location>
        <begin position="24"/>
        <end position="948"/>
    </location>
</feature>